<dbReference type="InterPro" id="IPR000182">
    <property type="entry name" value="GNAT_dom"/>
</dbReference>
<feature type="domain" description="N-acetyltransferase" evidence="3">
    <location>
        <begin position="1"/>
        <end position="144"/>
    </location>
</feature>
<dbReference type="AlphaFoldDB" id="A0A521C920"/>
<organism evidence="4 5">
    <name type="scientific">Paracoccus laeviglucosivorans</name>
    <dbReference type="NCBI Taxonomy" id="1197861"/>
    <lineage>
        <taxon>Bacteria</taxon>
        <taxon>Pseudomonadati</taxon>
        <taxon>Pseudomonadota</taxon>
        <taxon>Alphaproteobacteria</taxon>
        <taxon>Rhodobacterales</taxon>
        <taxon>Paracoccaceae</taxon>
        <taxon>Paracoccus</taxon>
    </lineage>
</organism>
<sequence length="144" mass="15938">MIIRPATPADLPGIRAIAEAAYRPYVARNGLEPAPLNEDYAACLPRTWVLDEDGPQGFVVLIDQPDHMLLDNVAVGPGAQGKGYGRALMDFAEGHARAAHLPAIRLYTQEIMVENLAIYTRRGYVETHRATEDGLPRVFMEKRL</sequence>
<keyword evidence="1 4" id="KW-0808">Transferase</keyword>
<dbReference type="EMBL" id="FXTK01000004">
    <property type="protein sequence ID" value="SMO55987.1"/>
    <property type="molecule type" value="Genomic_DNA"/>
</dbReference>
<dbReference type="GO" id="GO:0016747">
    <property type="term" value="F:acyltransferase activity, transferring groups other than amino-acyl groups"/>
    <property type="evidence" value="ECO:0007669"/>
    <property type="project" value="InterPro"/>
</dbReference>
<dbReference type="InterPro" id="IPR050832">
    <property type="entry name" value="Bact_Acetyltransf"/>
</dbReference>
<dbReference type="PROSITE" id="PS51186">
    <property type="entry name" value="GNAT"/>
    <property type="match status" value="1"/>
</dbReference>
<dbReference type="InterPro" id="IPR016181">
    <property type="entry name" value="Acyl_CoA_acyltransferase"/>
</dbReference>
<dbReference type="RefSeq" id="WP_221930399.1">
    <property type="nucleotide sequence ID" value="NZ_FXTK01000004.1"/>
</dbReference>
<dbReference type="CDD" id="cd04301">
    <property type="entry name" value="NAT_SF"/>
    <property type="match status" value="1"/>
</dbReference>
<dbReference type="SUPFAM" id="SSF55729">
    <property type="entry name" value="Acyl-CoA N-acyltransferases (Nat)"/>
    <property type="match status" value="1"/>
</dbReference>
<evidence type="ECO:0000313" key="4">
    <source>
        <dbReference type="EMBL" id="SMO55987.1"/>
    </source>
</evidence>
<keyword evidence="5" id="KW-1185">Reference proteome</keyword>
<protein>
    <submittedName>
        <fullName evidence="4">Acetyltransferase (GNAT) family protein</fullName>
    </submittedName>
</protein>
<dbReference type="Pfam" id="PF00583">
    <property type="entry name" value="Acetyltransf_1"/>
    <property type="match status" value="1"/>
</dbReference>
<accession>A0A521C920</accession>
<name>A0A521C920_9RHOB</name>
<reference evidence="4 5" key="1">
    <citation type="submission" date="2017-05" db="EMBL/GenBank/DDBJ databases">
        <authorList>
            <person name="Varghese N."/>
            <person name="Submissions S."/>
        </authorList>
    </citation>
    <scope>NUCLEOTIDE SEQUENCE [LARGE SCALE GENOMIC DNA]</scope>
    <source>
        <strain evidence="4 5">DSM 100094</strain>
    </source>
</reference>
<evidence type="ECO:0000256" key="1">
    <source>
        <dbReference type="ARBA" id="ARBA00022679"/>
    </source>
</evidence>
<dbReference type="PANTHER" id="PTHR43877">
    <property type="entry name" value="AMINOALKYLPHOSPHONATE N-ACETYLTRANSFERASE-RELATED-RELATED"/>
    <property type="match status" value="1"/>
</dbReference>
<dbReference type="Proteomes" id="UP000319014">
    <property type="component" value="Unassembled WGS sequence"/>
</dbReference>
<keyword evidence="2" id="KW-0012">Acyltransferase</keyword>
<evidence type="ECO:0000313" key="5">
    <source>
        <dbReference type="Proteomes" id="UP000319014"/>
    </source>
</evidence>
<evidence type="ECO:0000259" key="3">
    <source>
        <dbReference type="PROSITE" id="PS51186"/>
    </source>
</evidence>
<evidence type="ECO:0000256" key="2">
    <source>
        <dbReference type="ARBA" id="ARBA00023315"/>
    </source>
</evidence>
<dbReference type="Gene3D" id="3.40.630.30">
    <property type="match status" value="1"/>
</dbReference>
<proteinExistence type="predicted"/>
<gene>
    <name evidence="4" type="ORF">SAMN06265221_10492</name>
</gene>